<dbReference type="InterPro" id="IPR033121">
    <property type="entry name" value="PEPTIDASE_A1"/>
</dbReference>
<name>A0A1I7SRH5_BURXY</name>
<evidence type="ECO:0000313" key="4">
    <source>
        <dbReference type="WBParaSite" id="BXY_1563900.1"/>
    </source>
</evidence>
<evidence type="ECO:0000313" key="3">
    <source>
        <dbReference type="Proteomes" id="UP000095284"/>
    </source>
</evidence>
<accession>A0A1I7SRH5</accession>
<dbReference type="AlphaFoldDB" id="A0A1I7SRH5"/>
<sequence length="418" mass="46548">MTITFETPDENGDQAPRRASQQQKKRNSVAFKRTSVKFASPTPSESEEVGSISDDEPVGSRNIWLMRSLQGGAVLLMLTAVIGTCYYAISNSNDTTPQNRERFNSSKPYTPNFTQYCVDGIVNITKEKNGENTVETSSSFWYQNAKTKKLHVKLDRDTIALVFNNSAYFAKLDGHGEVIVSIKVYSGGPDPVAKKRIILHSGSIKKCSRIPPSPSEKTLISKSRPLFLHNSTTVRIGDYIYNKTSFKTKVPAIKPEFPFEGLWIAPVDGVSIDGVNFNDSYGAILATTVDVIGLPGGPYEHLLKKLKPKYDQDLREWVVDCALNIDIKLAIGKSEIVIEFGAYTDKLTETKCRLKLDVSQWNRLLLGAPFFTNNGICLNYESDEIHFYEVPHTNSGMKIASSSFLITCLLTFALFLPK</sequence>
<dbReference type="InterPro" id="IPR021109">
    <property type="entry name" value="Peptidase_aspartic_dom_sf"/>
</dbReference>
<dbReference type="Pfam" id="PF00026">
    <property type="entry name" value="Asp"/>
    <property type="match status" value="1"/>
</dbReference>
<evidence type="ECO:0000259" key="2">
    <source>
        <dbReference type="Pfam" id="PF00026"/>
    </source>
</evidence>
<protein>
    <submittedName>
        <fullName evidence="4">Peptidase A1 domain-containing protein</fullName>
    </submittedName>
</protein>
<dbReference type="SUPFAM" id="SSF50630">
    <property type="entry name" value="Acid proteases"/>
    <property type="match status" value="1"/>
</dbReference>
<evidence type="ECO:0000256" key="1">
    <source>
        <dbReference type="SAM" id="MobiDB-lite"/>
    </source>
</evidence>
<dbReference type="Proteomes" id="UP000095284">
    <property type="component" value="Unplaced"/>
</dbReference>
<feature type="compositionally biased region" description="Acidic residues" evidence="1">
    <location>
        <begin position="45"/>
        <end position="55"/>
    </location>
</feature>
<dbReference type="WBParaSite" id="BXY_1563900.1">
    <property type="protein sequence ID" value="BXY_1563900.1"/>
    <property type="gene ID" value="BXY_1563900"/>
</dbReference>
<proteinExistence type="predicted"/>
<feature type="region of interest" description="Disordered" evidence="1">
    <location>
        <begin position="1"/>
        <end position="55"/>
    </location>
</feature>
<reference evidence="4" key="1">
    <citation type="submission" date="2016-11" db="UniProtKB">
        <authorList>
            <consortium name="WormBaseParasite"/>
        </authorList>
    </citation>
    <scope>IDENTIFICATION</scope>
</reference>
<dbReference type="Gene3D" id="2.40.70.10">
    <property type="entry name" value="Acid Proteases"/>
    <property type="match status" value="1"/>
</dbReference>
<organism evidence="3 4">
    <name type="scientific">Bursaphelenchus xylophilus</name>
    <name type="common">Pinewood nematode worm</name>
    <name type="synonym">Aphelenchoides xylophilus</name>
    <dbReference type="NCBI Taxonomy" id="6326"/>
    <lineage>
        <taxon>Eukaryota</taxon>
        <taxon>Metazoa</taxon>
        <taxon>Ecdysozoa</taxon>
        <taxon>Nematoda</taxon>
        <taxon>Chromadorea</taxon>
        <taxon>Rhabditida</taxon>
        <taxon>Tylenchina</taxon>
        <taxon>Tylenchomorpha</taxon>
        <taxon>Aphelenchoidea</taxon>
        <taxon>Aphelenchoididae</taxon>
        <taxon>Bursaphelenchus</taxon>
    </lineage>
</organism>
<feature type="domain" description="Peptidase A1" evidence="2">
    <location>
        <begin position="254"/>
        <end position="387"/>
    </location>
</feature>